<comment type="similarity">
    <text evidence="3 9">Belongs to the TenA family.</text>
</comment>
<evidence type="ECO:0000256" key="3">
    <source>
        <dbReference type="ARBA" id="ARBA00010264"/>
    </source>
</evidence>
<keyword evidence="7 9" id="KW-0784">Thiamine biosynthesis</keyword>
<dbReference type="GO" id="GO:0009229">
    <property type="term" value="P:thiamine diphosphate biosynthetic process"/>
    <property type="evidence" value="ECO:0007669"/>
    <property type="project" value="UniProtKB-UniPathway"/>
</dbReference>
<evidence type="ECO:0000256" key="9">
    <source>
        <dbReference type="RuleBase" id="RU363093"/>
    </source>
</evidence>
<dbReference type="InterPro" id="IPR004305">
    <property type="entry name" value="Thiaminase-2/PQQC"/>
</dbReference>
<evidence type="ECO:0000256" key="8">
    <source>
        <dbReference type="ARBA" id="ARBA00048337"/>
    </source>
</evidence>
<evidence type="ECO:0000256" key="4">
    <source>
        <dbReference type="ARBA" id="ARBA00011881"/>
    </source>
</evidence>
<keyword evidence="12" id="KW-1185">Reference proteome</keyword>
<dbReference type="GO" id="GO:0050334">
    <property type="term" value="F:thiaminase activity"/>
    <property type="evidence" value="ECO:0007669"/>
    <property type="project" value="UniProtKB-EC"/>
</dbReference>
<comment type="catalytic activity">
    <reaction evidence="8 9">
        <text>thiamine + H2O = 5-(2-hydroxyethyl)-4-methylthiazole + 4-amino-5-hydroxymethyl-2-methylpyrimidine + H(+)</text>
        <dbReference type="Rhea" id="RHEA:17509"/>
        <dbReference type="ChEBI" id="CHEBI:15377"/>
        <dbReference type="ChEBI" id="CHEBI:15378"/>
        <dbReference type="ChEBI" id="CHEBI:16892"/>
        <dbReference type="ChEBI" id="CHEBI:17957"/>
        <dbReference type="ChEBI" id="CHEBI:18385"/>
        <dbReference type="EC" id="3.5.99.2"/>
    </reaction>
</comment>
<dbReference type="AlphaFoldDB" id="A0A0R1V877"/>
<organism evidence="11 12">
    <name type="scientific">Limosilactobacillus gastricus DSM 16045</name>
    <dbReference type="NCBI Taxonomy" id="1423749"/>
    <lineage>
        <taxon>Bacteria</taxon>
        <taxon>Bacillati</taxon>
        <taxon>Bacillota</taxon>
        <taxon>Bacilli</taxon>
        <taxon>Lactobacillales</taxon>
        <taxon>Lactobacillaceae</taxon>
        <taxon>Limosilactobacillus</taxon>
    </lineage>
</organism>
<dbReference type="EMBL" id="AZFN01000015">
    <property type="protein sequence ID" value="KRM01714.1"/>
    <property type="molecule type" value="Genomic_DNA"/>
</dbReference>
<dbReference type="InterPro" id="IPR050967">
    <property type="entry name" value="Thiamine_Salvage_TenA"/>
</dbReference>
<reference evidence="11 12" key="1">
    <citation type="journal article" date="2015" name="Genome Announc.">
        <title>Expanding the biotechnology potential of lactobacilli through comparative genomics of 213 strains and associated genera.</title>
        <authorList>
            <person name="Sun Z."/>
            <person name="Harris H.M."/>
            <person name="McCann A."/>
            <person name="Guo C."/>
            <person name="Argimon S."/>
            <person name="Zhang W."/>
            <person name="Yang X."/>
            <person name="Jeffery I.B."/>
            <person name="Cooney J.C."/>
            <person name="Kagawa T.F."/>
            <person name="Liu W."/>
            <person name="Song Y."/>
            <person name="Salvetti E."/>
            <person name="Wrobel A."/>
            <person name="Rasinkangas P."/>
            <person name="Parkhill J."/>
            <person name="Rea M.C."/>
            <person name="O'Sullivan O."/>
            <person name="Ritari J."/>
            <person name="Douillard F.P."/>
            <person name="Paul Ross R."/>
            <person name="Yang R."/>
            <person name="Briner A.E."/>
            <person name="Felis G.E."/>
            <person name="de Vos W.M."/>
            <person name="Barrangou R."/>
            <person name="Klaenhammer T.R."/>
            <person name="Caufield P.W."/>
            <person name="Cui Y."/>
            <person name="Zhang H."/>
            <person name="O'Toole P.W."/>
        </authorList>
    </citation>
    <scope>NUCLEOTIDE SEQUENCE [LARGE SCALE GENOMIC DNA]</scope>
    <source>
        <strain evidence="11 12">DSM 16045</strain>
    </source>
</reference>
<protein>
    <recommendedName>
        <fullName evidence="6 9">Aminopyrimidine aminohydrolase</fullName>
        <ecNumber evidence="5 9">3.5.99.2</ecNumber>
    </recommendedName>
</protein>
<dbReference type="RefSeq" id="WP_056937556.1">
    <property type="nucleotide sequence ID" value="NZ_AZFN01000015.1"/>
</dbReference>
<comment type="subunit">
    <text evidence="4">Homotetramer.</text>
</comment>
<dbReference type="Pfam" id="PF03070">
    <property type="entry name" value="TENA_THI-4"/>
    <property type="match status" value="1"/>
</dbReference>
<dbReference type="NCBIfam" id="TIGR04306">
    <property type="entry name" value="salvage_TenA"/>
    <property type="match status" value="1"/>
</dbReference>
<dbReference type="InterPro" id="IPR016084">
    <property type="entry name" value="Haem_Oase-like_multi-hlx"/>
</dbReference>
<dbReference type="PATRIC" id="fig|1423749.3.peg.512"/>
<evidence type="ECO:0000313" key="11">
    <source>
        <dbReference type="EMBL" id="KRM01714.1"/>
    </source>
</evidence>
<dbReference type="CDD" id="cd19364">
    <property type="entry name" value="TenA_C_BsTenA-like"/>
    <property type="match status" value="1"/>
</dbReference>
<sequence length="219" mass="25165">MTFTDQIQEAAMPLWQRSFVHPFIQELTQGTLPLSTFRYYLIQDYFYLKNFCDLHGKIAAQSQVEAERNALLAGERTLNHGEVAIRQGMFKTLKIEKAEVNQLGIAPTCYNYVNHMRAALSSGGPEVGIAALLPCYWLYHAVGLHLQAHGSPVALYQQWIDNYIDDDYVQAVNRMLDLVNQGAQRVDSTTRDQMAEAFIRSSAYELQFWEMAYQKEQWN</sequence>
<comment type="caution">
    <text evidence="11">The sequence shown here is derived from an EMBL/GenBank/DDBJ whole genome shotgun (WGS) entry which is preliminary data.</text>
</comment>
<comment type="function">
    <text evidence="9">Catalyzes an amino-pyrimidine hydrolysis reaction at the C5' of the pyrimidine moiety of thiamine compounds, a reaction that is part of a thiamine salvage pathway.</text>
</comment>
<feature type="domain" description="Thiaminase-2/PQQC" evidence="10">
    <location>
        <begin position="11"/>
        <end position="214"/>
    </location>
</feature>
<dbReference type="PANTHER" id="PTHR43198">
    <property type="entry name" value="BIFUNCTIONAL TH2 PROTEIN"/>
    <property type="match status" value="1"/>
</dbReference>
<dbReference type="Gene3D" id="1.20.910.10">
    <property type="entry name" value="Heme oxygenase-like"/>
    <property type="match status" value="1"/>
</dbReference>
<evidence type="ECO:0000256" key="5">
    <source>
        <dbReference type="ARBA" id="ARBA00012684"/>
    </source>
</evidence>
<evidence type="ECO:0000256" key="6">
    <source>
        <dbReference type="ARBA" id="ARBA00013647"/>
    </source>
</evidence>
<evidence type="ECO:0000259" key="10">
    <source>
        <dbReference type="Pfam" id="PF03070"/>
    </source>
</evidence>
<keyword evidence="9" id="KW-0378">Hydrolase</keyword>
<dbReference type="SUPFAM" id="SSF48613">
    <property type="entry name" value="Heme oxygenase-like"/>
    <property type="match status" value="1"/>
</dbReference>
<dbReference type="EC" id="3.5.99.2" evidence="5 9"/>
<name>A0A0R1V877_9LACO</name>
<evidence type="ECO:0000256" key="7">
    <source>
        <dbReference type="ARBA" id="ARBA00022977"/>
    </source>
</evidence>
<dbReference type="GO" id="GO:0005829">
    <property type="term" value="C:cytosol"/>
    <property type="evidence" value="ECO:0007669"/>
    <property type="project" value="TreeGrafter"/>
</dbReference>
<comment type="pathway">
    <text evidence="2 9">Cofactor biosynthesis; thiamine diphosphate biosynthesis.</text>
</comment>
<dbReference type="UniPathway" id="UPA00060"/>
<accession>A0A0R1V877</accession>
<evidence type="ECO:0000256" key="1">
    <source>
        <dbReference type="ARBA" id="ARBA00001881"/>
    </source>
</evidence>
<comment type="catalytic activity">
    <reaction evidence="1 9">
        <text>4-amino-5-aminomethyl-2-methylpyrimidine + H2O = 4-amino-5-hydroxymethyl-2-methylpyrimidine + NH4(+)</text>
        <dbReference type="Rhea" id="RHEA:31799"/>
        <dbReference type="ChEBI" id="CHEBI:15377"/>
        <dbReference type="ChEBI" id="CHEBI:16892"/>
        <dbReference type="ChEBI" id="CHEBI:28938"/>
        <dbReference type="ChEBI" id="CHEBI:63416"/>
        <dbReference type="EC" id="3.5.99.2"/>
    </reaction>
</comment>
<dbReference type="GO" id="GO:0009228">
    <property type="term" value="P:thiamine biosynthetic process"/>
    <property type="evidence" value="ECO:0007669"/>
    <property type="project" value="UniProtKB-KW"/>
</dbReference>
<evidence type="ECO:0000256" key="2">
    <source>
        <dbReference type="ARBA" id="ARBA00004948"/>
    </source>
</evidence>
<evidence type="ECO:0000313" key="12">
    <source>
        <dbReference type="Proteomes" id="UP000051739"/>
    </source>
</evidence>
<dbReference type="PANTHER" id="PTHR43198:SF2">
    <property type="entry name" value="SI:CH1073-67J19.1-RELATED"/>
    <property type="match status" value="1"/>
</dbReference>
<dbReference type="Proteomes" id="UP000051739">
    <property type="component" value="Unassembled WGS sequence"/>
</dbReference>
<gene>
    <name evidence="11" type="ORF">FC60_GL000508</name>
</gene>
<dbReference type="InterPro" id="IPR027574">
    <property type="entry name" value="Thiaminase_II"/>
</dbReference>
<proteinExistence type="inferred from homology"/>